<name>A0A0F7KY58_9SPHN</name>
<evidence type="ECO:0000313" key="2">
    <source>
        <dbReference type="EMBL" id="AKH43750.1"/>
    </source>
</evidence>
<proteinExistence type="predicted"/>
<feature type="region of interest" description="Disordered" evidence="1">
    <location>
        <begin position="166"/>
        <end position="203"/>
    </location>
</feature>
<dbReference type="AlphaFoldDB" id="A0A0F7KY58"/>
<feature type="region of interest" description="Disordered" evidence="1">
    <location>
        <begin position="79"/>
        <end position="98"/>
    </location>
</feature>
<protein>
    <submittedName>
        <fullName evidence="2">Uncharacterized protein</fullName>
    </submittedName>
</protein>
<dbReference type="Proteomes" id="UP000034392">
    <property type="component" value="Chromosome"/>
</dbReference>
<dbReference type="EMBL" id="CP011452">
    <property type="protein sequence ID" value="AKH43750.1"/>
    <property type="molecule type" value="Genomic_DNA"/>
</dbReference>
<keyword evidence="3" id="KW-1185">Reference proteome</keyword>
<organism evidence="2 3">
    <name type="scientific">Croceibacterium atlanticum</name>
    <dbReference type="NCBI Taxonomy" id="1267766"/>
    <lineage>
        <taxon>Bacteria</taxon>
        <taxon>Pseudomonadati</taxon>
        <taxon>Pseudomonadota</taxon>
        <taxon>Alphaproteobacteria</taxon>
        <taxon>Sphingomonadales</taxon>
        <taxon>Erythrobacteraceae</taxon>
        <taxon>Croceibacterium</taxon>
    </lineage>
</organism>
<dbReference type="KEGG" id="aay:WYH_02720"/>
<gene>
    <name evidence="2" type="ORF">WYH_02720</name>
</gene>
<evidence type="ECO:0000313" key="3">
    <source>
        <dbReference type="Proteomes" id="UP000034392"/>
    </source>
</evidence>
<dbReference type="PATRIC" id="fig|1267766.3.peg.2755"/>
<evidence type="ECO:0000256" key="1">
    <source>
        <dbReference type="SAM" id="MobiDB-lite"/>
    </source>
</evidence>
<sequence length="261" mass="28542">MQLYGWGTFHLTDWFGTISTLGSAQQSIRRCYLRLARRRLRAPSDRSNARLSSCLVGPKAPCHQPSDCSHRIPASAVGKAADHPGCAAGRSQHPRDRLFPDLSENAAVEGRHMERFERETPHAAPYGGSKKIGVDRLQANPFPHSAPLPPQLRPGSPLIFLNGTASQRRQEVTDARPASLSLPPDLTDAPFHSARGGSWPPPSAPSGDFLWTPFQPQYARVTCAPRTQLFTWVCRPARLRSTAVSAPDLPTTSWVGGLCIE</sequence>
<reference evidence="2" key="1">
    <citation type="submission" date="2015-05" db="EMBL/GenBank/DDBJ databases">
        <title>The complete genome of Altererythrobacter atlanticus strain 26DY36.</title>
        <authorList>
            <person name="Wu Y.-H."/>
            <person name="Cheng H."/>
            <person name="Wu X.-W."/>
        </authorList>
    </citation>
    <scope>NUCLEOTIDE SEQUENCE [LARGE SCALE GENOMIC DNA]</scope>
    <source>
        <strain evidence="2">26DY36</strain>
    </source>
</reference>
<accession>A0A0F7KY58</accession>